<evidence type="ECO:0000313" key="1">
    <source>
        <dbReference type="EMBL" id="KAG5599758.1"/>
    </source>
</evidence>
<evidence type="ECO:0000313" key="2">
    <source>
        <dbReference type="Proteomes" id="UP000824120"/>
    </source>
</evidence>
<reference evidence="1 2" key="1">
    <citation type="submission" date="2020-09" db="EMBL/GenBank/DDBJ databases">
        <title>De no assembly of potato wild relative species, Solanum commersonii.</title>
        <authorList>
            <person name="Cho K."/>
        </authorList>
    </citation>
    <scope>NUCLEOTIDE SEQUENCE [LARGE SCALE GENOMIC DNA]</scope>
    <source>
        <strain evidence="1">LZ3.2</strain>
        <tissue evidence="1">Leaf</tissue>
    </source>
</reference>
<keyword evidence="2" id="KW-1185">Reference proteome</keyword>
<dbReference type="Proteomes" id="UP000824120">
    <property type="component" value="Chromosome 6"/>
</dbReference>
<sequence>MPTDPFHRQLDLSIQGSAQWNKWRSPGRLATHQLGSAIFKPSFLRSFQPPYSFLPSSAQPIHTRINCILKDSSYDTPLSNILMLTILASNASSSSTKLTQDIKGFLKTCNGVECKVIRQYGTTLWNYSAIRLLLHFIANLIFPFRAEHTGTKRDLQADRRLANWVRRSSDLYFFILFSRLVPSCQIVSMFCLKLQIP</sequence>
<dbReference type="AlphaFoldDB" id="A0A9J5YLE1"/>
<organism evidence="1 2">
    <name type="scientific">Solanum commersonii</name>
    <name type="common">Commerson's wild potato</name>
    <name type="synonym">Commerson's nightshade</name>
    <dbReference type="NCBI Taxonomy" id="4109"/>
    <lineage>
        <taxon>Eukaryota</taxon>
        <taxon>Viridiplantae</taxon>
        <taxon>Streptophyta</taxon>
        <taxon>Embryophyta</taxon>
        <taxon>Tracheophyta</taxon>
        <taxon>Spermatophyta</taxon>
        <taxon>Magnoliopsida</taxon>
        <taxon>eudicotyledons</taxon>
        <taxon>Gunneridae</taxon>
        <taxon>Pentapetalae</taxon>
        <taxon>asterids</taxon>
        <taxon>lamiids</taxon>
        <taxon>Solanales</taxon>
        <taxon>Solanaceae</taxon>
        <taxon>Solanoideae</taxon>
        <taxon>Solaneae</taxon>
        <taxon>Solanum</taxon>
    </lineage>
</organism>
<gene>
    <name evidence="1" type="ORF">H5410_031128</name>
</gene>
<protein>
    <submittedName>
        <fullName evidence="1">Uncharacterized protein</fullName>
    </submittedName>
</protein>
<comment type="caution">
    <text evidence="1">The sequence shown here is derived from an EMBL/GenBank/DDBJ whole genome shotgun (WGS) entry which is preliminary data.</text>
</comment>
<proteinExistence type="predicted"/>
<name>A0A9J5YLE1_SOLCO</name>
<accession>A0A9J5YLE1</accession>
<dbReference type="EMBL" id="JACXVP010000006">
    <property type="protein sequence ID" value="KAG5599758.1"/>
    <property type="molecule type" value="Genomic_DNA"/>
</dbReference>